<dbReference type="GO" id="GO:0003723">
    <property type="term" value="F:RNA binding"/>
    <property type="evidence" value="ECO:0007669"/>
    <property type="project" value="UniProtKB-UniRule"/>
</dbReference>
<evidence type="ECO:0000313" key="8">
    <source>
        <dbReference type="Proteomes" id="UP000822688"/>
    </source>
</evidence>
<dbReference type="InterPro" id="IPR029063">
    <property type="entry name" value="SAM-dependent_MTases_sf"/>
</dbReference>
<proteinExistence type="inferred from homology"/>
<keyword evidence="3 5" id="KW-0949">S-adenosyl-L-methionine</keyword>
<comment type="similarity">
    <text evidence="5">Belongs to the class I-like SAM-binding methyltransferase superfamily. RsmB/NOP family.</text>
</comment>
<dbReference type="PANTHER" id="PTHR22807">
    <property type="entry name" value="NOP2 YEAST -RELATED NOL1/NOP2/FMU SUN DOMAIN-CONTAINING"/>
    <property type="match status" value="1"/>
</dbReference>
<dbReference type="PANTHER" id="PTHR22807:SF16">
    <property type="entry name" value="SAM-DEPENDENT MTASE RSMB_NOP-TYPE DOMAIN-CONTAINING PROTEIN"/>
    <property type="match status" value="1"/>
</dbReference>
<evidence type="ECO:0000256" key="1">
    <source>
        <dbReference type="ARBA" id="ARBA00022603"/>
    </source>
</evidence>
<dbReference type="InterPro" id="IPR049560">
    <property type="entry name" value="MeTrfase_RsmB-F_NOP2_cat"/>
</dbReference>
<evidence type="ECO:0000259" key="6">
    <source>
        <dbReference type="PROSITE" id="PS51686"/>
    </source>
</evidence>
<comment type="caution">
    <text evidence="5">Lacks conserved residue(s) required for the propagation of feature annotation.</text>
</comment>
<evidence type="ECO:0000256" key="5">
    <source>
        <dbReference type="PROSITE-ProRule" id="PRU01023"/>
    </source>
</evidence>
<protein>
    <recommendedName>
        <fullName evidence="6">SAM-dependent MTase RsmB/NOP-type domain-containing protein</fullName>
    </recommendedName>
</protein>
<accession>A0A8T0IQV5</accession>
<name>A0A8T0IQV5_CERPU</name>
<dbReference type="PRINTS" id="PR02010">
    <property type="entry name" value="RCMT9"/>
</dbReference>
<gene>
    <name evidence="7" type="ORF">KC19_2G010900</name>
</gene>
<evidence type="ECO:0000256" key="2">
    <source>
        <dbReference type="ARBA" id="ARBA00022679"/>
    </source>
</evidence>
<dbReference type="Proteomes" id="UP000822688">
    <property type="component" value="Chromosome 2"/>
</dbReference>
<dbReference type="PROSITE" id="PS51686">
    <property type="entry name" value="SAM_MT_RSMB_NOP"/>
    <property type="match status" value="1"/>
</dbReference>
<organism evidence="7 8">
    <name type="scientific">Ceratodon purpureus</name>
    <name type="common">Fire moss</name>
    <name type="synonym">Dicranum purpureum</name>
    <dbReference type="NCBI Taxonomy" id="3225"/>
    <lineage>
        <taxon>Eukaryota</taxon>
        <taxon>Viridiplantae</taxon>
        <taxon>Streptophyta</taxon>
        <taxon>Embryophyta</taxon>
        <taxon>Bryophyta</taxon>
        <taxon>Bryophytina</taxon>
        <taxon>Bryopsida</taxon>
        <taxon>Dicranidae</taxon>
        <taxon>Pseudoditrichales</taxon>
        <taxon>Ditrichaceae</taxon>
        <taxon>Ceratodon</taxon>
    </lineage>
</organism>
<keyword evidence="1 5" id="KW-0489">Methyltransferase</keyword>
<dbReference type="CDD" id="cd02440">
    <property type="entry name" value="AdoMet_MTases"/>
    <property type="match status" value="1"/>
</dbReference>
<sequence length="426" mass="46703">MAAAAMATLRAHQACSRATAVADELPTTLPPAFLAFLKRNGLDVSIYAAAATLPRYVRVKPQAISEIPEIEEELGLKLSSLTWLPNFFSLPPEAQIASTQAYQQGKLYGMDAASGAAVAALAISPGDHVLDVCAAPGAKLCMMAEFLGDSGSLTAVDISRPRLAACRTMLRKYDLGRRTRLYLGDGTSFSLLPLTGTSKLSPANVCDDQCHNEEPTEVTGNSDRLCKGGFQKDARAEITSLYGEWRSGRTRQEKRAAKRAKYLGIPEQISWDDRAPELFFYGVDSGVVGMKVADVAQTCSDSQNTSLRGYDKVLVDAECTHDGSLKHITKYEQWGWETFERRFLNEDRIASITSLQLRLLSNGFRLLNPGGTLVYSTCRCSLSLALLVYFGFDVFCCKNVVKFLSFLTMQRTRLRVDSLISSCHSI</sequence>
<keyword evidence="4 5" id="KW-0694">RNA-binding</keyword>
<dbReference type="Pfam" id="PF01189">
    <property type="entry name" value="Methyltr_RsmB-F"/>
    <property type="match status" value="2"/>
</dbReference>
<reference evidence="7" key="1">
    <citation type="submission" date="2020-06" db="EMBL/GenBank/DDBJ databases">
        <title>WGS assembly of Ceratodon purpureus strain R40.</title>
        <authorList>
            <person name="Carey S.B."/>
            <person name="Jenkins J."/>
            <person name="Shu S."/>
            <person name="Lovell J.T."/>
            <person name="Sreedasyam A."/>
            <person name="Maumus F."/>
            <person name="Tiley G.P."/>
            <person name="Fernandez-Pozo N."/>
            <person name="Barry K."/>
            <person name="Chen C."/>
            <person name="Wang M."/>
            <person name="Lipzen A."/>
            <person name="Daum C."/>
            <person name="Saski C.A."/>
            <person name="Payton A.C."/>
            <person name="Mcbreen J.C."/>
            <person name="Conrad R.E."/>
            <person name="Kollar L.M."/>
            <person name="Olsson S."/>
            <person name="Huttunen S."/>
            <person name="Landis J.B."/>
            <person name="Wickett N.J."/>
            <person name="Johnson M.G."/>
            <person name="Rensing S.A."/>
            <person name="Grimwood J."/>
            <person name="Schmutz J."/>
            <person name="Mcdaniel S.F."/>
        </authorList>
    </citation>
    <scope>NUCLEOTIDE SEQUENCE</scope>
    <source>
        <strain evidence="7">R40</strain>
    </source>
</reference>
<comment type="caution">
    <text evidence="7">The sequence shown here is derived from an EMBL/GenBank/DDBJ whole genome shotgun (WGS) entry which is preliminary data.</text>
</comment>
<evidence type="ECO:0000256" key="3">
    <source>
        <dbReference type="ARBA" id="ARBA00022691"/>
    </source>
</evidence>
<dbReference type="EMBL" id="CM026422">
    <property type="protein sequence ID" value="KAG0585424.1"/>
    <property type="molecule type" value="Genomic_DNA"/>
</dbReference>
<dbReference type="AlphaFoldDB" id="A0A8T0IQV5"/>
<dbReference type="InterPro" id="IPR001678">
    <property type="entry name" value="MeTrfase_RsmB-F_NOP2_dom"/>
</dbReference>
<dbReference type="InterPro" id="IPR023267">
    <property type="entry name" value="RCMT"/>
</dbReference>
<keyword evidence="8" id="KW-1185">Reference proteome</keyword>
<evidence type="ECO:0000256" key="4">
    <source>
        <dbReference type="ARBA" id="ARBA00022884"/>
    </source>
</evidence>
<feature type="binding site" evidence="5">
    <location>
        <position position="157"/>
    </location>
    <ligand>
        <name>S-adenosyl-L-methionine</name>
        <dbReference type="ChEBI" id="CHEBI:59789"/>
    </ligand>
</feature>
<keyword evidence="2 5" id="KW-0808">Transferase</keyword>
<feature type="binding site" evidence="5">
    <location>
        <position position="185"/>
    </location>
    <ligand>
        <name>S-adenosyl-L-methionine</name>
        <dbReference type="ChEBI" id="CHEBI:59789"/>
    </ligand>
</feature>
<dbReference type="InterPro" id="IPR023269">
    <property type="entry name" value="RCMT_subfamily_9"/>
</dbReference>
<dbReference type="PRINTS" id="PR02008">
    <property type="entry name" value="RCMTFAMILY"/>
</dbReference>
<dbReference type="Gene3D" id="3.40.50.150">
    <property type="entry name" value="Vaccinia Virus protein VP39"/>
    <property type="match status" value="2"/>
</dbReference>
<dbReference type="GO" id="GO:0008173">
    <property type="term" value="F:RNA methyltransferase activity"/>
    <property type="evidence" value="ECO:0007669"/>
    <property type="project" value="InterPro"/>
</dbReference>
<dbReference type="EMBL" id="CM026422">
    <property type="protein sequence ID" value="KAG0585425.1"/>
    <property type="molecule type" value="Genomic_DNA"/>
</dbReference>
<feature type="domain" description="SAM-dependent MTase RsmB/NOP-type" evidence="6">
    <location>
        <begin position="43"/>
        <end position="187"/>
    </location>
</feature>
<evidence type="ECO:0000313" key="7">
    <source>
        <dbReference type="EMBL" id="KAG0585425.1"/>
    </source>
</evidence>
<dbReference type="GO" id="GO:0001510">
    <property type="term" value="P:RNA methylation"/>
    <property type="evidence" value="ECO:0007669"/>
    <property type="project" value="InterPro"/>
</dbReference>
<dbReference type="SUPFAM" id="SSF53335">
    <property type="entry name" value="S-adenosyl-L-methionine-dependent methyltransferases"/>
    <property type="match status" value="1"/>
</dbReference>